<reference evidence="4" key="1">
    <citation type="journal article" date="2014" name="Int. J. Syst. Evol. Microbiol.">
        <title>Complete genome sequence of Corynebacterium casei LMG S-19264T (=DSM 44701T), isolated from a smear-ripened cheese.</title>
        <authorList>
            <consortium name="US DOE Joint Genome Institute (JGI-PGF)"/>
            <person name="Walter F."/>
            <person name="Albersmeier A."/>
            <person name="Kalinowski J."/>
            <person name="Ruckert C."/>
        </authorList>
    </citation>
    <scope>NUCLEOTIDE SEQUENCE</scope>
    <source>
        <strain evidence="4">JCM 3091</strain>
    </source>
</reference>
<feature type="transmembrane region" description="Helical" evidence="1">
    <location>
        <begin position="137"/>
        <end position="157"/>
    </location>
</feature>
<dbReference type="Pfam" id="PF00563">
    <property type="entry name" value="EAL"/>
    <property type="match status" value="1"/>
</dbReference>
<feature type="transmembrane region" description="Helical" evidence="1">
    <location>
        <begin position="32"/>
        <end position="51"/>
    </location>
</feature>
<organism evidence="4 5">
    <name type="scientific">Pilimelia terevasa</name>
    <dbReference type="NCBI Taxonomy" id="53372"/>
    <lineage>
        <taxon>Bacteria</taxon>
        <taxon>Bacillati</taxon>
        <taxon>Actinomycetota</taxon>
        <taxon>Actinomycetes</taxon>
        <taxon>Micromonosporales</taxon>
        <taxon>Micromonosporaceae</taxon>
        <taxon>Pilimelia</taxon>
    </lineage>
</organism>
<protein>
    <recommendedName>
        <fullName evidence="6">Diguanylate cyclase/phosphodiesterase</fullName>
    </recommendedName>
</protein>
<comment type="caution">
    <text evidence="4">The sequence shown here is derived from an EMBL/GenBank/DDBJ whole genome shotgun (WGS) entry which is preliminary data.</text>
</comment>
<dbReference type="SUPFAM" id="SSF141868">
    <property type="entry name" value="EAL domain-like"/>
    <property type="match status" value="1"/>
</dbReference>
<dbReference type="InterPro" id="IPR035919">
    <property type="entry name" value="EAL_sf"/>
</dbReference>
<evidence type="ECO:0000259" key="3">
    <source>
        <dbReference type="PROSITE" id="PS50887"/>
    </source>
</evidence>
<dbReference type="SMART" id="SM00267">
    <property type="entry name" value="GGDEF"/>
    <property type="match status" value="1"/>
</dbReference>
<dbReference type="InterPro" id="IPR043128">
    <property type="entry name" value="Rev_trsase/Diguanyl_cyclase"/>
</dbReference>
<keyword evidence="1" id="KW-1133">Transmembrane helix</keyword>
<dbReference type="PROSITE" id="PS50883">
    <property type="entry name" value="EAL"/>
    <property type="match status" value="1"/>
</dbReference>
<gene>
    <name evidence="4" type="ORF">GCM10010124_04400</name>
</gene>
<feature type="domain" description="GGDEF" evidence="3">
    <location>
        <begin position="384"/>
        <end position="534"/>
    </location>
</feature>
<evidence type="ECO:0000256" key="1">
    <source>
        <dbReference type="SAM" id="Phobius"/>
    </source>
</evidence>
<feature type="transmembrane region" description="Helical" evidence="1">
    <location>
        <begin position="63"/>
        <end position="86"/>
    </location>
</feature>
<keyword evidence="1" id="KW-0472">Membrane</keyword>
<dbReference type="CDD" id="cd01948">
    <property type="entry name" value="EAL"/>
    <property type="match status" value="1"/>
</dbReference>
<dbReference type="InterPro" id="IPR029787">
    <property type="entry name" value="Nucleotide_cyclase"/>
</dbReference>
<dbReference type="InterPro" id="IPR052155">
    <property type="entry name" value="Biofilm_reg_signaling"/>
</dbReference>
<dbReference type="InterPro" id="IPR001633">
    <property type="entry name" value="EAL_dom"/>
</dbReference>
<keyword evidence="5" id="KW-1185">Reference proteome</keyword>
<dbReference type="Gene3D" id="3.30.70.270">
    <property type="match status" value="1"/>
</dbReference>
<keyword evidence="1" id="KW-0812">Transmembrane</keyword>
<dbReference type="NCBIfam" id="TIGR00254">
    <property type="entry name" value="GGDEF"/>
    <property type="match status" value="1"/>
</dbReference>
<accession>A0A8J3FFZ8</accession>
<evidence type="ECO:0000313" key="4">
    <source>
        <dbReference type="EMBL" id="GGK14904.1"/>
    </source>
</evidence>
<dbReference type="Proteomes" id="UP000662200">
    <property type="component" value="Unassembled WGS sequence"/>
</dbReference>
<evidence type="ECO:0008006" key="6">
    <source>
        <dbReference type="Google" id="ProtNLM"/>
    </source>
</evidence>
<dbReference type="InterPro" id="IPR000160">
    <property type="entry name" value="GGDEF_dom"/>
</dbReference>
<reference evidence="4" key="2">
    <citation type="submission" date="2020-09" db="EMBL/GenBank/DDBJ databases">
        <authorList>
            <person name="Sun Q."/>
            <person name="Ohkuma M."/>
        </authorList>
    </citation>
    <scope>NUCLEOTIDE SEQUENCE</scope>
    <source>
        <strain evidence="4">JCM 3091</strain>
    </source>
</reference>
<dbReference type="EMBL" id="BMQC01000001">
    <property type="protein sequence ID" value="GGK14904.1"/>
    <property type="molecule type" value="Genomic_DNA"/>
</dbReference>
<dbReference type="PANTHER" id="PTHR44757">
    <property type="entry name" value="DIGUANYLATE CYCLASE DGCP"/>
    <property type="match status" value="1"/>
</dbReference>
<dbReference type="CDD" id="cd01949">
    <property type="entry name" value="GGDEF"/>
    <property type="match status" value="1"/>
</dbReference>
<dbReference type="Pfam" id="PF00990">
    <property type="entry name" value="GGDEF"/>
    <property type="match status" value="2"/>
</dbReference>
<dbReference type="PROSITE" id="PS50887">
    <property type="entry name" value="GGDEF"/>
    <property type="match status" value="1"/>
</dbReference>
<dbReference type="SUPFAM" id="SSF55073">
    <property type="entry name" value="Nucleotide cyclase"/>
    <property type="match status" value="1"/>
</dbReference>
<dbReference type="RefSeq" id="WP_189112425.1">
    <property type="nucleotide sequence ID" value="NZ_BMQC01000001.1"/>
</dbReference>
<dbReference type="SMART" id="SM00052">
    <property type="entry name" value="EAL"/>
    <property type="match status" value="1"/>
</dbReference>
<evidence type="ECO:0000313" key="5">
    <source>
        <dbReference type="Proteomes" id="UP000662200"/>
    </source>
</evidence>
<dbReference type="Gene3D" id="3.20.20.450">
    <property type="entry name" value="EAL domain"/>
    <property type="match status" value="1"/>
</dbReference>
<dbReference type="PANTHER" id="PTHR44757:SF2">
    <property type="entry name" value="BIOFILM ARCHITECTURE MAINTENANCE PROTEIN MBAA"/>
    <property type="match status" value="1"/>
</dbReference>
<name>A0A8J3FFZ8_9ACTN</name>
<dbReference type="AlphaFoldDB" id="A0A8J3FFZ8"/>
<feature type="domain" description="EAL" evidence="2">
    <location>
        <begin position="543"/>
        <end position="797"/>
    </location>
</feature>
<evidence type="ECO:0000259" key="2">
    <source>
        <dbReference type="PROSITE" id="PS50883"/>
    </source>
</evidence>
<feature type="transmembrane region" description="Helical" evidence="1">
    <location>
        <begin position="106"/>
        <end position="125"/>
    </location>
</feature>
<proteinExistence type="predicted"/>
<sequence>MVLIGGAVVAACAAVAACLTHPAGAALPLWELALVLAFTGAAQASALRLRVGPATVTVGWVEAVVVIGLHLLPWGWLVFAVAAGAAAGSGLRTLGGPRGSPAGRPAAALVLATAAVAAGYALVAAHLGRGWSPARVAVLLAAGVLLHLAGTAVAVAGTTGRTGRRLVVLTGRAWRATGPVTTCGTALAVGALAVGAAQPQWLVLLPPVVILLHQTYAHRLRAADERRSWQALAEAAGRLTSADEPSVARAGVRGARDVFGARWVELDVARPYGLRRRYIAGHQPPDPFRTAAIVRPLGGAGGEIAQLRIHRDGPAPSAREELMLRAYGDALAAALQHAATHRQLRLAEERSSYAADHDPLTGLINRSALLADGDSALRRLPVDQSVGLLLLDVNDFHDVNDALGHRAGDELLRLVASRLRDLTRPGELVARLGGDEFALLVAPGPGVPPTALRRRAADGERGAPRAATLERARQIAEQLAVPLEVAGVTLSVEAAVGVVLAPAGTATMCELVRRADRAMHQAKAAGGGIAWYDSARDAASTDQLALLAELRDALQVDDQLVLALQPAVDLSTGAATGVEALIRWRHPRRGMLPPDEFVPVVEGSDLLADFTRYVVDRALVTAAEWACHGVHLPISVNISARSLLDPGLPADVAELLRRHAMPARRLVLEITETVVMSELEIIDEVLGGLRALGVGLAVDDFGTGFSSLTFLTRIAVDELKVDREFVAGMVDSPEAAAIVRATVELARQLGLRVVAEGVETADQRAALVELGCTTAQGYHFFRPMPPDKVLTVLRSLRDRAQARILPLRDAGAS</sequence>